<dbReference type="EMBL" id="JAUSWL010000024">
    <property type="protein sequence ID" value="MDQ0547330.1"/>
    <property type="molecule type" value="Genomic_DNA"/>
</dbReference>
<evidence type="ECO:0000313" key="1">
    <source>
        <dbReference type="EMBL" id="MDQ0547330.1"/>
    </source>
</evidence>
<proteinExistence type="predicted"/>
<gene>
    <name evidence="1" type="ORF">QO001_006289</name>
</gene>
<accession>A0AAJ1WZS9</accession>
<dbReference type="AlphaFoldDB" id="A0AAJ1WZS9"/>
<evidence type="ECO:0000313" key="2">
    <source>
        <dbReference type="Proteomes" id="UP001223420"/>
    </source>
</evidence>
<protein>
    <submittedName>
        <fullName evidence="1">Uncharacterized protein</fullName>
    </submittedName>
</protein>
<reference evidence="1" key="1">
    <citation type="submission" date="2023-07" db="EMBL/GenBank/DDBJ databases">
        <title>Genomic Encyclopedia of Type Strains, Phase IV (KMG-IV): sequencing the most valuable type-strain genomes for metagenomic binning, comparative biology and taxonomic classification.</title>
        <authorList>
            <person name="Goeker M."/>
        </authorList>
    </citation>
    <scope>NUCLEOTIDE SEQUENCE</scope>
    <source>
        <strain evidence="1">DSM 19569</strain>
    </source>
</reference>
<name>A0AAJ1WZS9_9HYPH</name>
<comment type="caution">
    <text evidence="1">The sequence shown here is derived from an EMBL/GenBank/DDBJ whole genome shotgun (WGS) entry which is preliminary data.</text>
</comment>
<sequence>MNCVQLRRADEVQNMRRLYVLPSNSTCSAAAT</sequence>
<organism evidence="1 2">
    <name type="scientific">Methylobacterium brachiatum</name>
    <dbReference type="NCBI Taxonomy" id="269660"/>
    <lineage>
        <taxon>Bacteria</taxon>
        <taxon>Pseudomonadati</taxon>
        <taxon>Pseudomonadota</taxon>
        <taxon>Alphaproteobacteria</taxon>
        <taxon>Hyphomicrobiales</taxon>
        <taxon>Methylobacteriaceae</taxon>
        <taxon>Methylobacterium</taxon>
    </lineage>
</organism>
<dbReference type="Proteomes" id="UP001223420">
    <property type="component" value="Unassembled WGS sequence"/>
</dbReference>